<organism evidence="2 3">
    <name type="scientific">Actinotalea lenta</name>
    <dbReference type="NCBI Taxonomy" id="3064654"/>
    <lineage>
        <taxon>Bacteria</taxon>
        <taxon>Bacillati</taxon>
        <taxon>Actinomycetota</taxon>
        <taxon>Actinomycetes</taxon>
        <taxon>Micrococcales</taxon>
        <taxon>Cellulomonadaceae</taxon>
        <taxon>Actinotalea</taxon>
    </lineage>
</organism>
<dbReference type="PANTHER" id="PTHR38030:SF2">
    <property type="entry name" value="PROTOPORPHYRINOGEN IX DEHYDROGENASE [QUINONE]"/>
    <property type="match status" value="1"/>
</dbReference>
<dbReference type="Proteomes" id="UP001232536">
    <property type="component" value="Unassembled WGS sequence"/>
</dbReference>
<dbReference type="InterPro" id="IPR052200">
    <property type="entry name" value="Protoporphyrinogen_IX_DH"/>
</dbReference>
<comment type="caution">
    <text evidence="2">The sequence shown here is derived from an EMBL/GenBank/DDBJ whole genome shotgun (WGS) entry which is preliminary data.</text>
</comment>
<name>A0ABT9D814_9CELL</name>
<dbReference type="PANTHER" id="PTHR38030">
    <property type="entry name" value="PROTOPORPHYRINOGEN IX DEHYDROGENASE [MENAQUINONE]"/>
    <property type="match status" value="1"/>
</dbReference>
<dbReference type="EMBL" id="JAUQYP010000001">
    <property type="protein sequence ID" value="MDO8107012.1"/>
    <property type="molecule type" value="Genomic_DNA"/>
</dbReference>
<evidence type="ECO:0000259" key="1">
    <source>
        <dbReference type="PROSITE" id="PS50902"/>
    </source>
</evidence>
<sequence length="151" mass="16779">MRTALVVHASRHGSTRELAEAVGRALADAGLTVDVRDAADRRDLDSPDLVVVGGALYRGRWHARARRFLTRHRRELTERRVAVFGSGPRRDTPEAWGSSRAQLDRALARSSWLTPYAVTVFGGADPASGKQRRDVRDWEAVRAWAARLVTP</sequence>
<dbReference type="InterPro" id="IPR008254">
    <property type="entry name" value="Flavodoxin/NO_synth"/>
</dbReference>
<dbReference type="Gene3D" id="3.40.50.360">
    <property type="match status" value="1"/>
</dbReference>
<dbReference type="SUPFAM" id="SSF52218">
    <property type="entry name" value="Flavoproteins"/>
    <property type="match status" value="1"/>
</dbReference>
<evidence type="ECO:0000313" key="2">
    <source>
        <dbReference type="EMBL" id="MDO8107012.1"/>
    </source>
</evidence>
<dbReference type="CDD" id="cd00133">
    <property type="entry name" value="PTS_IIB"/>
    <property type="match status" value="1"/>
</dbReference>
<dbReference type="PROSITE" id="PS50902">
    <property type="entry name" value="FLAVODOXIN_LIKE"/>
    <property type="match status" value="1"/>
</dbReference>
<dbReference type="RefSeq" id="WP_304600649.1">
    <property type="nucleotide sequence ID" value="NZ_JAUQYP010000001.1"/>
</dbReference>
<dbReference type="Pfam" id="PF12724">
    <property type="entry name" value="Flavodoxin_5"/>
    <property type="match status" value="1"/>
</dbReference>
<feature type="domain" description="Flavodoxin-like" evidence="1">
    <location>
        <begin position="4"/>
        <end position="149"/>
    </location>
</feature>
<accession>A0ABT9D814</accession>
<reference evidence="2 3" key="1">
    <citation type="submission" date="2023-07" db="EMBL/GenBank/DDBJ databases">
        <title>Description of novel actinomycetes strains, isolated from tidal flat sediment.</title>
        <authorList>
            <person name="Lu C."/>
        </authorList>
    </citation>
    <scope>NUCLEOTIDE SEQUENCE [LARGE SCALE GENOMIC DNA]</scope>
    <source>
        <strain evidence="2 3">SYSU T00b441</strain>
    </source>
</reference>
<evidence type="ECO:0000313" key="3">
    <source>
        <dbReference type="Proteomes" id="UP001232536"/>
    </source>
</evidence>
<proteinExistence type="predicted"/>
<protein>
    <submittedName>
        <fullName evidence="2">Flavodoxin domain-containing protein</fullName>
    </submittedName>
</protein>
<dbReference type="InterPro" id="IPR029039">
    <property type="entry name" value="Flavoprotein-like_sf"/>
</dbReference>
<dbReference type="InterPro" id="IPR026816">
    <property type="entry name" value="Flavodoxin_dom"/>
</dbReference>
<gene>
    <name evidence="2" type="ORF">Q6348_07345</name>
</gene>
<keyword evidence="3" id="KW-1185">Reference proteome</keyword>